<dbReference type="InterPro" id="IPR014729">
    <property type="entry name" value="Rossmann-like_a/b/a_fold"/>
</dbReference>
<dbReference type="CDD" id="cd00293">
    <property type="entry name" value="USP-like"/>
    <property type="match status" value="1"/>
</dbReference>
<organism evidence="3 4">
    <name type="scientific">Candidatus Methanofastidiosum methylothiophilum</name>
    <dbReference type="NCBI Taxonomy" id="1705564"/>
    <lineage>
        <taxon>Archaea</taxon>
        <taxon>Methanobacteriati</taxon>
        <taxon>Methanobacteriota</taxon>
        <taxon>Stenosarchaea group</taxon>
        <taxon>Candidatus Methanofastidiosia</taxon>
        <taxon>Candidatus Methanofastidiosales</taxon>
        <taxon>Candidatus Methanofastidiosaceae</taxon>
        <taxon>Candidatus Methanofastidiosum</taxon>
    </lineage>
</organism>
<evidence type="ECO:0000256" key="1">
    <source>
        <dbReference type="ARBA" id="ARBA00008791"/>
    </source>
</evidence>
<dbReference type="AlphaFoldDB" id="A0A150J9A2"/>
<evidence type="ECO:0000259" key="2">
    <source>
        <dbReference type="Pfam" id="PF00582"/>
    </source>
</evidence>
<dbReference type="InterPro" id="IPR006016">
    <property type="entry name" value="UspA"/>
</dbReference>
<dbReference type="Proteomes" id="UP000075398">
    <property type="component" value="Unassembled WGS sequence"/>
</dbReference>
<proteinExistence type="inferred from homology"/>
<dbReference type="SUPFAM" id="SSF52402">
    <property type="entry name" value="Adenine nucleotide alpha hydrolases-like"/>
    <property type="match status" value="1"/>
</dbReference>
<dbReference type="Gene3D" id="3.40.50.620">
    <property type="entry name" value="HUPs"/>
    <property type="match status" value="1"/>
</dbReference>
<evidence type="ECO:0000313" key="4">
    <source>
        <dbReference type="Proteomes" id="UP000075398"/>
    </source>
</evidence>
<reference evidence="3 4" key="1">
    <citation type="journal article" date="2016" name="ISME J.">
        <title>Chasing the elusive Euryarchaeota class WSA2: genomes reveal a uniquely fastidious methyl-reducing methanogen.</title>
        <authorList>
            <person name="Nobu M.K."/>
            <person name="Narihiro T."/>
            <person name="Kuroda K."/>
            <person name="Mei R."/>
            <person name="Liu W.T."/>
        </authorList>
    </citation>
    <scope>NUCLEOTIDE SEQUENCE [LARGE SCALE GENOMIC DNA]</scope>
    <source>
        <strain evidence="3">U1lsi0528_Bin055</strain>
    </source>
</reference>
<dbReference type="EMBL" id="LNGC01000002">
    <property type="protein sequence ID" value="KYC53715.1"/>
    <property type="molecule type" value="Genomic_DNA"/>
</dbReference>
<accession>A0A150J9A2</accession>
<protein>
    <submittedName>
        <fullName evidence="3">Universal stress protein</fullName>
    </submittedName>
</protein>
<gene>
    <name evidence="3" type="ORF">AMQ22_00101</name>
</gene>
<dbReference type="InterPro" id="IPR006015">
    <property type="entry name" value="Universal_stress_UspA"/>
</dbReference>
<dbReference type="PRINTS" id="PR01438">
    <property type="entry name" value="UNVRSLSTRESS"/>
</dbReference>
<comment type="similarity">
    <text evidence="1">Belongs to the universal stress protein A family.</text>
</comment>
<feature type="domain" description="UspA" evidence="2">
    <location>
        <begin position="7"/>
        <end position="172"/>
    </location>
</feature>
<dbReference type="PANTHER" id="PTHR46268:SF6">
    <property type="entry name" value="UNIVERSAL STRESS PROTEIN UP12"/>
    <property type="match status" value="1"/>
</dbReference>
<sequence>MNGEPINKILIPVDGSKNSQKAVEYTSWVAGKTGAQVVMLHVVDADKLKLTYEAMDRFTPDWEDKIKGTDDIKRYSPFFEEQLKCMLEDPICKRGNNVLREMAKYSEKQGVKPKTILKLGRVADTILQVAEDEKCDHIIIGTTGLSGIKKLLMGHVSSEVVKFAHCRVTVVR</sequence>
<dbReference type="PANTHER" id="PTHR46268">
    <property type="entry name" value="STRESS RESPONSE PROTEIN NHAX"/>
    <property type="match status" value="1"/>
</dbReference>
<dbReference type="Pfam" id="PF00582">
    <property type="entry name" value="Usp"/>
    <property type="match status" value="1"/>
</dbReference>
<comment type="caution">
    <text evidence="3">The sequence shown here is derived from an EMBL/GenBank/DDBJ whole genome shotgun (WGS) entry which is preliminary data.</text>
</comment>
<evidence type="ECO:0000313" key="3">
    <source>
        <dbReference type="EMBL" id="KYC53715.1"/>
    </source>
</evidence>
<name>A0A150J9A2_9EURY</name>